<organism evidence="14 15">
    <name type="scientific">Virgisporangium ochraceum</name>
    <dbReference type="NCBI Taxonomy" id="65505"/>
    <lineage>
        <taxon>Bacteria</taxon>
        <taxon>Bacillati</taxon>
        <taxon>Actinomycetota</taxon>
        <taxon>Actinomycetes</taxon>
        <taxon>Micromonosporales</taxon>
        <taxon>Micromonosporaceae</taxon>
        <taxon>Virgisporangium</taxon>
    </lineage>
</organism>
<dbReference type="PANTHER" id="PTHR43806:SF11">
    <property type="entry name" value="CEREVISIN-RELATED"/>
    <property type="match status" value="1"/>
</dbReference>
<evidence type="ECO:0000256" key="4">
    <source>
        <dbReference type="ARBA" id="ARBA00022670"/>
    </source>
</evidence>
<dbReference type="AlphaFoldDB" id="A0A8J3ZS19"/>
<evidence type="ECO:0000256" key="5">
    <source>
        <dbReference type="ARBA" id="ARBA00022692"/>
    </source>
</evidence>
<keyword evidence="9 12" id="KW-0472">Membrane</keyword>
<feature type="compositionally biased region" description="Low complexity" evidence="11">
    <location>
        <begin position="390"/>
        <end position="399"/>
    </location>
</feature>
<dbReference type="PROSITE" id="PS00137">
    <property type="entry name" value="SUBTILASE_HIS"/>
    <property type="match status" value="1"/>
</dbReference>
<proteinExistence type="inferred from homology"/>
<feature type="transmembrane region" description="Helical" evidence="12">
    <location>
        <begin position="366"/>
        <end position="387"/>
    </location>
</feature>
<evidence type="ECO:0000313" key="15">
    <source>
        <dbReference type="Proteomes" id="UP000635606"/>
    </source>
</evidence>
<dbReference type="InterPro" id="IPR050131">
    <property type="entry name" value="Peptidase_S8_subtilisin-like"/>
</dbReference>
<keyword evidence="3" id="KW-1003">Cell membrane</keyword>
<comment type="similarity">
    <text evidence="2 10">Belongs to the peptidase S8 family.</text>
</comment>
<dbReference type="NCBIfam" id="TIGR03921">
    <property type="entry name" value="T7SS_mycosin"/>
    <property type="match status" value="1"/>
</dbReference>
<dbReference type="InterPro" id="IPR023834">
    <property type="entry name" value="T7SS_pept_S8A_mycosin"/>
</dbReference>
<dbReference type="PROSITE" id="PS00136">
    <property type="entry name" value="SUBTILASE_ASP"/>
    <property type="match status" value="1"/>
</dbReference>
<evidence type="ECO:0000313" key="14">
    <source>
        <dbReference type="EMBL" id="GIJ66470.1"/>
    </source>
</evidence>
<feature type="region of interest" description="Disordered" evidence="11">
    <location>
        <begin position="390"/>
        <end position="410"/>
    </location>
</feature>
<keyword evidence="6 10" id="KW-0378">Hydrolase</keyword>
<protein>
    <recommendedName>
        <fullName evidence="13">Peptidase S8/S53 domain-containing protein</fullName>
    </recommendedName>
</protein>
<evidence type="ECO:0000256" key="1">
    <source>
        <dbReference type="ARBA" id="ARBA00004162"/>
    </source>
</evidence>
<evidence type="ECO:0000256" key="7">
    <source>
        <dbReference type="ARBA" id="ARBA00022825"/>
    </source>
</evidence>
<evidence type="ECO:0000259" key="13">
    <source>
        <dbReference type="Pfam" id="PF00082"/>
    </source>
</evidence>
<keyword evidence="15" id="KW-1185">Reference proteome</keyword>
<dbReference type="Pfam" id="PF00082">
    <property type="entry name" value="Peptidase_S8"/>
    <property type="match status" value="1"/>
</dbReference>
<feature type="active site" description="Charge relay system" evidence="10">
    <location>
        <position position="78"/>
    </location>
</feature>
<keyword evidence="4 10" id="KW-0645">Protease</keyword>
<feature type="compositionally biased region" description="Basic residues" evidence="11">
    <location>
        <begin position="400"/>
        <end position="410"/>
    </location>
</feature>
<evidence type="ECO:0000256" key="2">
    <source>
        <dbReference type="ARBA" id="ARBA00011073"/>
    </source>
</evidence>
<comment type="caution">
    <text evidence="14">The sequence shown here is derived from an EMBL/GenBank/DDBJ whole genome shotgun (WGS) entry which is preliminary data.</text>
</comment>
<dbReference type="PROSITE" id="PS51892">
    <property type="entry name" value="SUBTILASE"/>
    <property type="match status" value="1"/>
</dbReference>
<dbReference type="PRINTS" id="PR00723">
    <property type="entry name" value="SUBTILISIN"/>
</dbReference>
<dbReference type="GO" id="GO:0004252">
    <property type="term" value="F:serine-type endopeptidase activity"/>
    <property type="evidence" value="ECO:0007669"/>
    <property type="project" value="UniProtKB-UniRule"/>
</dbReference>
<evidence type="ECO:0000256" key="9">
    <source>
        <dbReference type="ARBA" id="ARBA00023136"/>
    </source>
</evidence>
<feature type="active site" description="Charge relay system" evidence="10">
    <location>
        <position position="273"/>
    </location>
</feature>
<evidence type="ECO:0000256" key="12">
    <source>
        <dbReference type="SAM" id="Phobius"/>
    </source>
</evidence>
<dbReference type="InterPro" id="IPR036852">
    <property type="entry name" value="Peptidase_S8/S53_dom_sf"/>
</dbReference>
<gene>
    <name evidence="14" type="ORF">Voc01_013870</name>
</gene>
<evidence type="ECO:0000256" key="11">
    <source>
        <dbReference type="SAM" id="MobiDB-lite"/>
    </source>
</evidence>
<dbReference type="InterPro" id="IPR022398">
    <property type="entry name" value="Peptidase_S8_His-AS"/>
</dbReference>
<evidence type="ECO:0000256" key="6">
    <source>
        <dbReference type="ARBA" id="ARBA00022801"/>
    </source>
</evidence>
<dbReference type="RefSeq" id="WP_203926444.1">
    <property type="nucleotide sequence ID" value="NZ_BOPH01000018.1"/>
</dbReference>
<sequence>MRSTERVLRALGATVTGGLCAVLPALVVPDRVYAAPTCQAPPAPSVTADEVPWAQQRQGPDQLAGLADGANVLVAVVDSGVEARHPQLAGAVVPGVDRLDPDSDGRVDCVGHGTAVASIIAGRIRPGTTFRGVAPAASILPVRVSERITDDAGGRTASLADVAAAVRQAVDRGARVVNLSLTTDRDDPTLREAVRYARSRDAVLVAAAGNKQETGNPPVYPASYDGVVGVGAVQADGVRVATSQTGPHVDLVAPGADVIAAARVGHARYTGTSFAAAFVTGTAALIRQYHPTLTADQVVERLLSTADTLDRTPGNGLGAGVVNPYRAVTASLDGSTRPTPGPVTTRPPDPVAVQAAARTADRRRTAIHLALAGAAALVLLLVAASAARARTNHTGAARARASRTRSGSRT</sequence>
<dbReference type="PANTHER" id="PTHR43806">
    <property type="entry name" value="PEPTIDASE S8"/>
    <property type="match status" value="1"/>
</dbReference>
<evidence type="ECO:0000256" key="3">
    <source>
        <dbReference type="ARBA" id="ARBA00022475"/>
    </source>
</evidence>
<dbReference type="EMBL" id="BOPH01000018">
    <property type="protein sequence ID" value="GIJ66470.1"/>
    <property type="molecule type" value="Genomic_DNA"/>
</dbReference>
<dbReference type="SUPFAM" id="SSF52743">
    <property type="entry name" value="Subtilisin-like"/>
    <property type="match status" value="1"/>
</dbReference>
<dbReference type="InterPro" id="IPR015500">
    <property type="entry name" value="Peptidase_S8_subtilisin-rel"/>
</dbReference>
<keyword evidence="8 12" id="KW-1133">Transmembrane helix</keyword>
<dbReference type="Proteomes" id="UP000635606">
    <property type="component" value="Unassembled WGS sequence"/>
</dbReference>
<dbReference type="Gene3D" id="3.40.50.200">
    <property type="entry name" value="Peptidase S8/S53 domain"/>
    <property type="match status" value="1"/>
</dbReference>
<dbReference type="InterPro" id="IPR000209">
    <property type="entry name" value="Peptidase_S8/S53_dom"/>
</dbReference>
<keyword evidence="5 12" id="KW-0812">Transmembrane</keyword>
<feature type="domain" description="Peptidase S8/S53" evidence="13">
    <location>
        <begin position="69"/>
        <end position="317"/>
    </location>
</feature>
<dbReference type="GO" id="GO:0005886">
    <property type="term" value="C:plasma membrane"/>
    <property type="evidence" value="ECO:0007669"/>
    <property type="project" value="UniProtKB-SubCell"/>
</dbReference>
<accession>A0A8J3ZS19</accession>
<reference evidence="14" key="1">
    <citation type="submission" date="2021-01" db="EMBL/GenBank/DDBJ databases">
        <title>Whole genome shotgun sequence of Virgisporangium ochraceum NBRC 16418.</title>
        <authorList>
            <person name="Komaki H."/>
            <person name="Tamura T."/>
        </authorList>
    </citation>
    <scope>NUCLEOTIDE SEQUENCE</scope>
    <source>
        <strain evidence="14">NBRC 16418</strain>
    </source>
</reference>
<dbReference type="GO" id="GO:0006508">
    <property type="term" value="P:proteolysis"/>
    <property type="evidence" value="ECO:0007669"/>
    <property type="project" value="UniProtKB-KW"/>
</dbReference>
<evidence type="ECO:0000256" key="8">
    <source>
        <dbReference type="ARBA" id="ARBA00022989"/>
    </source>
</evidence>
<name>A0A8J3ZS19_9ACTN</name>
<feature type="active site" description="Charge relay system" evidence="10">
    <location>
        <position position="112"/>
    </location>
</feature>
<evidence type="ECO:0000256" key="10">
    <source>
        <dbReference type="PROSITE-ProRule" id="PRU01240"/>
    </source>
</evidence>
<dbReference type="InterPro" id="IPR023827">
    <property type="entry name" value="Peptidase_S8_Asp-AS"/>
</dbReference>
<comment type="subcellular location">
    <subcellularLocation>
        <location evidence="1">Cell membrane</location>
        <topology evidence="1">Single-pass membrane protein</topology>
    </subcellularLocation>
</comment>
<keyword evidence="7 10" id="KW-0720">Serine protease</keyword>